<keyword evidence="1" id="KW-1133">Transmembrane helix</keyword>
<evidence type="ECO:0000313" key="3">
    <source>
        <dbReference type="Proteomes" id="UP000011713"/>
    </source>
</evidence>
<dbReference type="InParanoid" id="M4BXB3"/>
<name>M4BXB3_HYAAE</name>
<reference evidence="2" key="2">
    <citation type="submission" date="2015-06" db="UniProtKB">
        <authorList>
            <consortium name="EnsemblProtists"/>
        </authorList>
    </citation>
    <scope>IDENTIFICATION</scope>
    <source>
        <strain evidence="2">Emoy2</strain>
    </source>
</reference>
<dbReference type="EMBL" id="JH598019">
    <property type="status" value="NOT_ANNOTATED_CDS"/>
    <property type="molecule type" value="Genomic_DNA"/>
</dbReference>
<accession>M4BXB3</accession>
<evidence type="ECO:0000256" key="1">
    <source>
        <dbReference type="SAM" id="Phobius"/>
    </source>
</evidence>
<dbReference type="EnsemblProtists" id="HpaT811194">
    <property type="protein sequence ID" value="HpaP811194"/>
    <property type="gene ID" value="HpaG811194"/>
</dbReference>
<sequence>MSWYANKSELRSLTLVSAVSSVLSIIGASYIIGRYWTCWAPLDARGACCQRKHLTSKQENQ</sequence>
<keyword evidence="3" id="KW-1185">Reference proteome</keyword>
<keyword evidence="1" id="KW-0472">Membrane</keyword>
<dbReference type="HOGENOM" id="CLU_2927484_0_0_1"/>
<dbReference type="VEuPathDB" id="FungiDB:HpaG811194"/>
<keyword evidence="1" id="KW-0812">Transmembrane</keyword>
<feature type="transmembrane region" description="Helical" evidence="1">
    <location>
        <begin position="12"/>
        <end position="32"/>
    </location>
</feature>
<dbReference type="Proteomes" id="UP000011713">
    <property type="component" value="Unassembled WGS sequence"/>
</dbReference>
<organism evidence="2 3">
    <name type="scientific">Hyaloperonospora arabidopsidis (strain Emoy2)</name>
    <name type="common">Downy mildew agent</name>
    <name type="synonym">Peronospora arabidopsidis</name>
    <dbReference type="NCBI Taxonomy" id="559515"/>
    <lineage>
        <taxon>Eukaryota</taxon>
        <taxon>Sar</taxon>
        <taxon>Stramenopiles</taxon>
        <taxon>Oomycota</taxon>
        <taxon>Peronosporomycetes</taxon>
        <taxon>Peronosporales</taxon>
        <taxon>Peronosporaceae</taxon>
        <taxon>Hyaloperonospora</taxon>
    </lineage>
</organism>
<proteinExistence type="predicted"/>
<protein>
    <submittedName>
        <fullName evidence="2">Uncharacterized protein</fullName>
    </submittedName>
</protein>
<dbReference type="AlphaFoldDB" id="M4BXB3"/>
<evidence type="ECO:0000313" key="2">
    <source>
        <dbReference type="EnsemblProtists" id="HpaP811194"/>
    </source>
</evidence>
<reference evidence="3" key="1">
    <citation type="journal article" date="2010" name="Science">
        <title>Signatures of adaptation to obligate biotrophy in the Hyaloperonospora arabidopsidis genome.</title>
        <authorList>
            <person name="Baxter L."/>
            <person name="Tripathy S."/>
            <person name="Ishaque N."/>
            <person name="Boot N."/>
            <person name="Cabral A."/>
            <person name="Kemen E."/>
            <person name="Thines M."/>
            <person name="Ah-Fong A."/>
            <person name="Anderson R."/>
            <person name="Badejoko W."/>
            <person name="Bittner-Eddy P."/>
            <person name="Boore J.L."/>
            <person name="Chibucos M.C."/>
            <person name="Coates M."/>
            <person name="Dehal P."/>
            <person name="Delehaunty K."/>
            <person name="Dong S."/>
            <person name="Downton P."/>
            <person name="Dumas B."/>
            <person name="Fabro G."/>
            <person name="Fronick C."/>
            <person name="Fuerstenberg S.I."/>
            <person name="Fulton L."/>
            <person name="Gaulin E."/>
            <person name="Govers F."/>
            <person name="Hughes L."/>
            <person name="Humphray S."/>
            <person name="Jiang R.H."/>
            <person name="Judelson H."/>
            <person name="Kamoun S."/>
            <person name="Kyung K."/>
            <person name="Meijer H."/>
            <person name="Minx P."/>
            <person name="Morris P."/>
            <person name="Nelson J."/>
            <person name="Phuntumart V."/>
            <person name="Qutob D."/>
            <person name="Rehmany A."/>
            <person name="Rougon-Cardoso A."/>
            <person name="Ryden P."/>
            <person name="Torto-Alalibo T."/>
            <person name="Studholme D."/>
            <person name="Wang Y."/>
            <person name="Win J."/>
            <person name="Wood J."/>
            <person name="Clifton S.W."/>
            <person name="Rogers J."/>
            <person name="Van den Ackerveken G."/>
            <person name="Jones J.D."/>
            <person name="McDowell J.M."/>
            <person name="Beynon J."/>
            <person name="Tyler B.M."/>
        </authorList>
    </citation>
    <scope>NUCLEOTIDE SEQUENCE [LARGE SCALE GENOMIC DNA]</scope>
    <source>
        <strain evidence="3">Emoy2</strain>
    </source>
</reference>